<evidence type="ECO:0008006" key="5">
    <source>
        <dbReference type="Google" id="ProtNLM"/>
    </source>
</evidence>
<dbReference type="InterPro" id="IPR003759">
    <property type="entry name" value="Cbl-bd_cap"/>
</dbReference>
<dbReference type="SUPFAM" id="SSF46955">
    <property type="entry name" value="Putative DNA-binding domain"/>
    <property type="match status" value="1"/>
</dbReference>
<dbReference type="Proteomes" id="UP000230922">
    <property type="component" value="Unassembled WGS sequence"/>
</dbReference>
<dbReference type="Pfam" id="PF12728">
    <property type="entry name" value="HTH_17"/>
    <property type="match status" value="1"/>
</dbReference>
<dbReference type="InterPro" id="IPR041657">
    <property type="entry name" value="HTH_17"/>
</dbReference>
<dbReference type="Gene3D" id="1.10.1240.10">
    <property type="entry name" value="Methionine synthase domain"/>
    <property type="match status" value="1"/>
</dbReference>
<dbReference type="InterPro" id="IPR036724">
    <property type="entry name" value="Cobalamin-bd_sf"/>
</dbReference>
<comment type="caution">
    <text evidence="3">The sequence shown here is derived from an EMBL/GenBank/DDBJ whole genome shotgun (WGS) entry which is preliminary data.</text>
</comment>
<dbReference type="AlphaFoldDB" id="A0A2H0VCQ3"/>
<proteinExistence type="predicted"/>
<dbReference type="Gene3D" id="3.40.50.280">
    <property type="entry name" value="Cobalamin-binding domain"/>
    <property type="match status" value="1"/>
</dbReference>
<protein>
    <recommendedName>
        <fullName evidence="5">Helix-turn-helix domain-containing protein</fullName>
    </recommendedName>
</protein>
<reference evidence="4" key="1">
    <citation type="submission" date="2017-09" db="EMBL/GenBank/DDBJ databases">
        <title>Depth-based differentiation of microbial function through sediment-hosted aquifers and enrichment of novel symbionts in the deep terrestrial subsurface.</title>
        <authorList>
            <person name="Probst A.J."/>
            <person name="Ladd B."/>
            <person name="Jarett J.K."/>
            <person name="Geller-Mcgrath D.E."/>
            <person name="Sieber C.M.K."/>
            <person name="Emerson J.B."/>
            <person name="Anantharaman K."/>
            <person name="Thomas B.C."/>
            <person name="Malmstrom R."/>
            <person name="Stieglmeier M."/>
            <person name="Klingl A."/>
            <person name="Woyke T."/>
            <person name="Ryan C.M."/>
            <person name="Banfield J.F."/>
        </authorList>
    </citation>
    <scope>NUCLEOTIDE SEQUENCE [LARGE SCALE GENOMIC DNA]</scope>
</reference>
<evidence type="ECO:0000259" key="1">
    <source>
        <dbReference type="Pfam" id="PF02607"/>
    </source>
</evidence>
<dbReference type="InterPro" id="IPR036594">
    <property type="entry name" value="Meth_synthase_dom"/>
</dbReference>
<name>A0A2H0VCQ3_9BACT</name>
<organism evidence="3 4">
    <name type="scientific">Candidatus Doudnabacteria bacterium CG10_big_fil_rev_8_21_14_0_10_42_18</name>
    <dbReference type="NCBI Taxonomy" id="1974552"/>
    <lineage>
        <taxon>Bacteria</taxon>
        <taxon>Candidatus Doudnaibacteriota</taxon>
    </lineage>
</organism>
<evidence type="ECO:0000313" key="3">
    <source>
        <dbReference type="EMBL" id="PIR96080.1"/>
    </source>
</evidence>
<dbReference type="InterPro" id="IPR009061">
    <property type="entry name" value="DNA-bd_dom_put_sf"/>
</dbReference>
<evidence type="ECO:0000313" key="4">
    <source>
        <dbReference type="Proteomes" id="UP000230922"/>
    </source>
</evidence>
<dbReference type="SUPFAM" id="SSF52242">
    <property type="entry name" value="Cobalamin (vitamin B12)-binding domain"/>
    <property type="match status" value="1"/>
</dbReference>
<dbReference type="EMBL" id="PFAK01000049">
    <property type="protein sequence ID" value="PIR96080.1"/>
    <property type="molecule type" value="Genomic_DNA"/>
</dbReference>
<accession>A0A2H0VCQ3</accession>
<evidence type="ECO:0000259" key="2">
    <source>
        <dbReference type="Pfam" id="PF12728"/>
    </source>
</evidence>
<dbReference type="Pfam" id="PF02607">
    <property type="entry name" value="B12-binding_2"/>
    <property type="match status" value="1"/>
</dbReference>
<feature type="domain" description="B12-binding N-terminal" evidence="1">
    <location>
        <begin position="103"/>
        <end position="145"/>
    </location>
</feature>
<gene>
    <name evidence="3" type="ORF">COT92_03020</name>
</gene>
<dbReference type="GO" id="GO:0046872">
    <property type="term" value="F:metal ion binding"/>
    <property type="evidence" value="ECO:0007669"/>
    <property type="project" value="InterPro"/>
</dbReference>
<dbReference type="Gene3D" id="1.10.1660.10">
    <property type="match status" value="1"/>
</dbReference>
<feature type="domain" description="Helix-turn-helix" evidence="2">
    <location>
        <begin position="7"/>
        <end position="56"/>
    </location>
</feature>
<sequence length="289" mass="33036">MKNLRNWLTTSEISKIFKVNVSTIKRWIDKGFFRVSVTSGGHRRVDPKDFKAFIAKYPKLAGNSYVIKKIIKGKELNKKALNWQNYYIYLYSNSSLNVQNKLEEMFLLNVSVVDILQNVVAPTLVHIGKLWQKGKISIYDEHRMTFLLRMDLLGLEKLISGRIGFGSPTAVLGCVAGDNHEIPLLMLHLLLKQQGYRTVILGINNPASEIIHASRKEYASLICLTQTFSKIRLDSYFDKVYKYAKSSKVWLASGGAGWPITLRKSKKGYRYFDSLSEFNKFSKKLGKPV</sequence>
<dbReference type="GO" id="GO:0031419">
    <property type="term" value="F:cobalamin binding"/>
    <property type="evidence" value="ECO:0007669"/>
    <property type="project" value="InterPro"/>
</dbReference>